<accession>A0ABW7A1F0</accession>
<feature type="compositionally biased region" description="Low complexity" evidence="1">
    <location>
        <begin position="532"/>
        <end position="554"/>
    </location>
</feature>
<keyword evidence="4" id="KW-1185">Reference proteome</keyword>
<feature type="compositionally biased region" description="Acidic residues" evidence="1">
    <location>
        <begin position="85"/>
        <end position="96"/>
    </location>
</feature>
<dbReference type="InterPro" id="IPR041690">
    <property type="entry name" value="Cadherin_5"/>
</dbReference>
<dbReference type="RefSeq" id="WP_393994393.1">
    <property type="nucleotide sequence ID" value="NZ_JBAFVH010000016.1"/>
</dbReference>
<dbReference type="Pfam" id="PF17892">
    <property type="entry name" value="Cadherin_5"/>
    <property type="match status" value="1"/>
</dbReference>
<evidence type="ECO:0000313" key="3">
    <source>
        <dbReference type="EMBL" id="MFG1374818.1"/>
    </source>
</evidence>
<sequence length="567" mass="55769">MIIVKGTRAGGAQRTPAEIYRTHDEKPGGRVAALFSAGLAGALAFLAAGTTGAEAKPEPPPGPEPPRGEPEAPSPEASPASAAAAEEDPPAGETDEPAMPRLPETASFADAPMLPDMPGSLGRSGAAMRQPSDDMPPLPAPWPGRAEADGPAPRKAMPAPAAGGGGGGGGGGGPSARSEADEEGDDDTSRNRPPRVGDPVTLPNVSVAQAVFIPLAALLAGASDPEGQALDVQKLVVSSGMLVPTKGGWVYLAPPAAAERVTLSYVVSDGIAGVPQHAVFEIDPDGIEASRLDLPSATFAALPAASRDEPADPDADPAEHALADPALSGLAAVVARANHPDSGSAGAATIDAPATETPAADTVSSATVLAEAAPAAETAAAASGGDIAAATTGDSAFGATTTAIETAPATPMEVATAPTMIDQPVPDPTLMAASAEIDTAPADSASADTAAATALAQARTDAEADSFVFAAAPPDTSPQSVSQIVDLQVGDKLQVKDSPLSDAPSPPTGDPDQLFAETYGDGSDTRPYAFQAEATPLSAAAPADALPASDVADAGTPLPTPDALALA</sequence>
<organism evidence="3 4">
    <name type="scientific">Xanthobacter oligotrophicus</name>
    <dbReference type="NCBI Taxonomy" id="2607286"/>
    <lineage>
        <taxon>Bacteria</taxon>
        <taxon>Pseudomonadati</taxon>
        <taxon>Pseudomonadota</taxon>
        <taxon>Alphaproteobacteria</taxon>
        <taxon>Hyphomicrobiales</taxon>
        <taxon>Xanthobacteraceae</taxon>
        <taxon>Xanthobacter</taxon>
    </lineage>
</organism>
<feature type="domain" description="Cadherin-like" evidence="2">
    <location>
        <begin position="191"/>
        <end position="274"/>
    </location>
</feature>
<proteinExistence type="predicted"/>
<feature type="compositionally biased region" description="Low complexity" evidence="1">
    <location>
        <begin position="74"/>
        <end position="84"/>
    </location>
</feature>
<feature type="region of interest" description="Disordered" evidence="1">
    <location>
        <begin position="50"/>
        <end position="201"/>
    </location>
</feature>
<comment type="caution">
    <text evidence="3">The sequence shown here is derived from an EMBL/GenBank/DDBJ whole genome shotgun (WGS) entry which is preliminary data.</text>
</comment>
<evidence type="ECO:0000256" key="1">
    <source>
        <dbReference type="SAM" id="MobiDB-lite"/>
    </source>
</evidence>
<feature type="region of interest" description="Disordered" evidence="1">
    <location>
        <begin position="496"/>
        <end position="567"/>
    </location>
</feature>
<evidence type="ECO:0000313" key="4">
    <source>
        <dbReference type="Proteomes" id="UP001604002"/>
    </source>
</evidence>
<feature type="compositionally biased region" description="Gly residues" evidence="1">
    <location>
        <begin position="162"/>
        <end position="174"/>
    </location>
</feature>
<dbReference type="EMBL" id="JBAFVH010000016">
    <property type="protein sequence ID" value="MFG1374818.1"/>
    <property type="molecule type" value="Genomic_DNA"/>
</dbReference>
<gene>
    <name evidence="3" type="ORF">V5F32_21780</name>
</gene>
<evidence type="ECO:0000259" key="2">
    <source>
        <dbReference type="Pfam" id="PF17892"/>
    </source>
</evidence>
<name>A0ABW7A1F0_9HYPH</name>
<feature type="compositionally biased region" description="Low complexity" evidence="1">
    <location>
        <begin position="150"/>
        <end position="161"/>
    </location>
</feature>
<dbReference type="Proteomes" id="UP001604002">
    <property type="component" value="Unassembled WGS sequence"/>
</dbReference>
<reference evidence="3 4" key="1">
    <citation type="submission" date="2024-02" db="EMBL/GenBank/DDBJ databases">
        <title>Expansion and revision of Xanthobacter and proposal of Roseixanthobacter gen. nov.</title>
        <authorList>
            <person name="Soltysiak M.P.M."/>
            <person name="Jalihal A."/>
            <person name="Ory A."/>
            <person name="Chrisophersen C."/>
            <person name="Lee A.D."/>
            <person name="Boulton J."/>
            <person name="Springer M."/>
        </authorList>
    </citation>
    <scope>NUCLEOTIDE SEQUENCE [LARGE SCALE GENOMIC DNA]</scope>
    <source>
        <strain evidence="3 4">23A</strain>
    </source>
</reference>
<protein>
    <submittedName>
        <fullName evidence="3">Cadherin-like domain-containing protein</fullName>
    </submittedName>
</protein>